<dbReference type="PANTHER" id="PTHR34975:SF2">
    <property type="entry name" value="SPORE GERMINATION PROTEIN A2"/>
    <property type="match status" value="1"/>
</dbReference>
<comment type="subcellular location">
    <subcellularLocation>
        <location evidence="1">Membrane</location>
        <topology evidence="1">Multi-pass membrane protein</topology>
    </subcellularLocation>
</comment>
<protein>
    <submittedName>
        <fullName evidence="9">GerAB/ArcD/ProY family transporter</fullName>
    </submittedName>
</protein>
<feature type="transmembrane region" description="Helical" evidence="8">
    <location>
        <begin position="7"/>
        <end position="26"/>
    </location>
</feature>
<evidence type="ECO:0000256" key="4">
    <source>
        <dbReference type="ARBA" id="ARBA00022544"/>
    </source>
</evidence>
<organism evidence="9 10">
    <name type="scientific">Bacillus norwichensis</name>
    <dbReference type="NCBI Taxonomy" id="2762217"/>
    <lineage>
        <taxon>Bacteria</taxon>
        <taxon>Bacillati</taxon>
        <taxon>Bacillota</taxon>
        <taxon>Bacilli</taxon>
        <taxon>Bacillales</taxon>
        <taxon>Bacillaceae</taxon>
        <taxon>Bacillus</taxon>
    </lineage>
</organism>
<comment type="caution">
    <text evidence="9">The sequence shown here is derived from an EMBL/GenBank/DDBJ whole genome shotgun (WGS) entry which is preliminary data.</text>
</comment>
<dbReference type="PANTHER" id="PTHR34975">
    <property type="entry name" value="SPORE GERMINATION PROTEIN A2"/>
    <property type="match status" value="1"/>
</dbReference>
<keyword evidence="6 8" id="KW-1133">Transmembrane helix</keyword>
<dbReference type="Proteomes" id="UP000648182">
    <property type="component" value="Unassembled WGS sequence"/>
</dbReference>
<feature type="transmembrane region" description="Helical" evidence="8">
    <location>
        <begin position="309"/>
        <end position="328"/>
    </location>
</feature>
<comment type="similarity">
    <text evidence="2">Belongs to the amino acid-polyamine-organocation (APC) superfamily. Spore germination protein (SGP) (TC 2.A.3.9) family.</text>
</comment>
<feature type="transmembrane region" description="Helical" evidence="8">
    <location>
        <begin position="340"/>
        <end position="359"/>
    </location>
</feature>
<evidence type="ECO:0000313" key="9">
    <source>
        <dbReference type="EMBL" id="MBD8004383.1"/>
    </source>
</evidence>
<feature type="transmembrane region" description="Helical" evidence="8">
    <location>
        <begin position="177"/>
        <end position="203"/>
    </location>
</feature>
<feature type="transmembrane region" description="Helical" evidence="8">
    <location>
        <begin position="266"/>
        <end position="288"/>
    </location>
</feature>
<gene>
    <name evidence="9" type="ORF">H9631_04755</name>
</gene>
<dbReference type="RefSeq" id="WP_191810426.1">
    <property type="nucleotide sequence ID" value="NZ_JACSPV010000005.1"/>
</dbReference>
<evidence type="ECO:0000256" key="2">
    <source>
        <dbReference type="ARBA" id="ARBA00007998"/>
    </source>
</evidence>
<proteinExistence type="inferred from homology"/>
<keyword evidence="5 8" id="KW-0812">Transmembrane</keyword>
<evidence type="ECO:0000256" key="6">
    <source>
        <dbReference type="ARBA" id="ARBA00022989"/>
    </source>
</evidence>
<evidence type="ECO:0000256" key="8">
    <source>
        <dbReference type="SAM" id="Phobius"/>
    </source>
</evidence>
<accession>A0ABR8VI18</accession>
<keyword evidence="10" id="KW-1185">Reference proteome</keyword>
<dbReference type="InterPro" id="IPR004761">
    <property type="entry name" value="Spore_GerAB"/>
</dbReference>
<evidence type="ECO:0000256" key="5">
    <source>
        <dbReference type="ARBA" id="ARBA00022692"/>
    </source>
</evidence>
<feature type="transmembrane region" description="Helical" evidence="8">
    <location>
        <begin position="112"/>
        <end position="129"/>
    </location>
</feature>
<feature type="transmembrane region" description="Helical" evidence="8">
    <location>
        <begin position="32"/>
        <end position="55"/>
    </location>
</feature>
<dbReference type="EMBL" id="JACSPV010000005">
    <property type="protein sequence ID" value="MBD8004383.1"/>
    <property type="molecule type" value="Genomic_DNA"/>
</dbReference>
<evidence type="ECO:0000256" key="1">
    <source>
        <dbReference type="ARBA" id="ARBA00004141"/>
    </source>
</evidence>
<feature type="transmembrane region" description="Helical" evidence="8">
    <location>
        <begin position="76"/>
        <end position="100"/>
    </location>
</feature>
<evidence type="ECO:0000256" key="3">
    <source>
        <dbReference type="ARBA" id="ARBA00022448"/>
    </source>
</evidence>
<reference evidence="9 10" key="1">
    <citation type="submission" date="2020-08" db="EMBL/GenBank/DDBJ databases">
        <title>A Genomic Blueprint of the Chicken Gut Microbiome.</title>
        <authorList>
            <person name="Gilroy R."/>
            <person name="Ravi A."/>
            <person name="Getino M."/>
            <person name="Pursley I."/>
            <person name="Horton D.L."/>
            <person name="Alikhan N.-F."/>
            <person name="Baker D."/>
            <person name="Gharbi K."/>
            <person name="Hall N."/>
            <person name="Watson M."/>
            <person name="Adriaenssens E.M."/>
            <person name="Foster-Nyarko E."/>
            <person name="Jarju S."/>
            <person name="Secka A."/>
            <person name="Antonio M."/>
            <person name="Oren A."/>
            <person name="Chaudhuri R."/>
            <person name="La Ragione R.M."/>
            <person name="Hildebrand F."/>
            <person name="Pallen M.J."/>
        </authorList>
    </citation>
    <scope>NUCLEOTIDE SEQUENCE [LARGE SCALE GENOMIC DNA]</scope>
    <source>
        <strain evidence="9 10">Sa1BUA2</strain>
    </source>
</reference>
<name>A0ABR8VI18_9BACI</name>
<evidence type="ECO:0000313" key="10">
    <source>
        <dbReference type="Proteomes" id="UP000648182"/>
    </source>
</evidence>
<sequence>MNRFMYCLLFVNMIANMISAVPKVLLDHRTDGAIVSMLLSLIFGLILLYITGNFFSKYPGKDFPSLLKEYAPSWMYWPFNLLIACVWFSAGLITLVTYSFMLKRFLTPEMSITWIAISFLIVVSFGVLMNTESVLYTVENVLLLSFPLVALIIYKAFSSKQFEWDFVREAIMHFNHLPNYSSFSAATFAFVGISNMIIFNRAFTHKKTRVTWKQISLIGVIGTGVLGTLYFAPIGLNGFDHINHLVYPAISTSDTLWLKFGIIERLLYIFLPLFLAISFLNLLIHWHIAIEACKNMIWFKKFKLKKMNLTSYLYLIVFWTITLIVINSLSEHTLLLYSGYFYNIGPPLILLFFFCFWYINRRVKS</sequence>
<feature type="transmembrane region" description="Helical" evidence="8">
    <location>
        <begin position="141"/>
        <end position="157"/>
    </location>
</feature>
<dbReference type="Pfam" id="PF03845">
    <property type="entry name" value="Spore_permease"/>
    <property type="match status" value="1"/>
</dbReference>
<keyword evidence="3" id="KW-0813">Transport</keyword>
<evidence type="ECO:0000256" key="7">
    <source>
        <dbReference type="ARBA" id="ARBA00023136"/>
    </source>
</evidence>
<feature type="transmembrane region" description="Helical" evidence="8">
    <location>
        <begin position="215"/>
        <end position="236"/>
    </location>
</feature>
<keyword evidence="7 8" id="KW-0472">Membrane</keyword>
<keyword evidence="4" id="KW-0309">Germination</keyword>